<name>A0A0J6CZ66_9BACL</name>
<keyword evidence="1" id="KW-0472">Membrane</keyword>
<sequence length="104" mass="11959">MKGREMKLDHSLSLYDWWVIALFLLSVGCLFQGTNKRGRAYSSKGLVDSLHRSKFNEKEKPGASTGFFLSFFKLQIIAKTMAFVRITMTKSRFLLFIQLLLSCL</sequence>
<protein>
    <submittedName>
        <fullName evidence="2">Uncharacterized protein</fullName>
    </submittedName>
</protein>
<gene>
    <name evidence="2" type="ORF">AB986_15865</name>
</gene>
<proteinExistence type="predicted"/>
<dbReference type="Proteomes" id="UP000035996">
    <property type="component" value="Unassembled WGS sequence"/>
</dbReference>
<comment type="caution">
    <text evidence="2">The sequence shown here is derived from an EMBL/GenBank/DDBJ whole genome shotgun (WGS) entry which is preliminary data.</text>
</comment>
<organism evidence="2 3">
    <name type="scientific">Guptibacillus hwajinpoensis</name>
    <dbReference type="NCBI Taxonomy" id="208199"/>
    <lineage>
        <taxon>Bacteria</taxon>
        <taxon>Bacillati</taxon>
        <taxon>Bacillota</taxon>
        <taxon>Bacilli</taxon>
        <taxon>Bacillales</taxon>
        <taxon>Guptibacillaceae</taxon>
        <taxon>Guptibacillus</taxon>
    </lineage>
</organism>
<reference evidence="2" key="1">
    <citation type="submission" date="2015-06" db="EMBL/GenBank/DDBJ databases">
        <authorList>
            <person name="Liu B."/>
            <person name="Wang J."/>
            <person name="Zhu Y."/>
            <person name="Liu G."/>
            <person name="Chen Q."/>
            <person name="Zheng C."/>
            <person name="Che J."/>
            <person name="Ge C."/>
            <person name="Shi H."/>
            <person name="Pan Z."/>
            <person name="Liu X."/>
        </authorList>
    </citation>
    <scope>NUCLEOTIDE SEQUENCE [LARGE SCALE GENOMIC DNA]</scope>
    <source>
        <strain evidence="2">DSM 16346</strain>
    </source>
</reference>
<dbReference type="PROSITE" id="PS51257">
    <property type="entry name" value="PROKAR_LIPOPROTEIN"/>
    <property type="match status" value="1"/>
</dbReference>
<evidence type="ECO:0000313" key="3">
    <source>
        <dbReference type="Proteomes" id="UP000035996"/>
    </source>
</evidence>
<evidence type="ECO:0000313" key="2">
    <source>
        <dbReference type="EMBL" id="KMM37334.1"/>
    </source>
</evidence>
<dbReference type="AlphaFoldDB" id="A0A0J6CZ66"/>
<accession>A0A0J6CZ66</accession>
<evidence type="ECO:0000256" key="1">
    <source>
        <dbReference type="SAM" id="Phobius"/>
    </source>
</evidence>
<feature type="transmembrane region" description="Helical" evidence="1">
    <location>
        <begin position="12"/>
        <end position="33"/>
    </location>
</feature>
<dbReference type="EMBL" id="LELK01000004">
    <property type="protein sequence ID" value="KMM37334.1"/>
    <property type="molecule type" value="Genomic_DNA"/>
</dbReference>
<keyword evidence="1" id="KW-0812">Transmembrane</keyword>
<keyword evidence="1" id="KW-1133">Transmembrane helix</keyword>
<keyword evidence="3" id="KW-1185">Reference proteome</keyword>